<sequence>MTEFILSLFSSSDKLRASSLYQLLTGKRTSSVLLFGFFNGLLFAHGCFPSLKQTVFDAQIQQMIDERLLSREGNELQLTEKGRLRGSSKSLTGLHYDKYGRTAQTSWRLLKFAVQVVSHLSANETTYLPAETGPFYSYQVKKWLKETKCSRTELITRLPSELSTVFSQMTEKQANFLANQFSGKKQTGLLAYQLTTLEDAVEQQIYQDQCIHGLLVIIEQHKDFLLYDLLSTLLSQNYNQSMLTTRALILAGDPVEEVMTKRALKKGTINDHLIEWAIFFDDFPFERLIHSETRKALASLDRPLLTLKYKDLDVQTVDYGEFRLAQIERFKGGSKYGVS</sequence>
<evidence type="ECO:0000313" key="2">
    <source>
        <dbReference type="EMBL" id="WYJ80727.1"/>
    </source>
</evidence>
<dbReference type="RefSeq" id="WP_206859334.1">
    <property type="nucleotide sequence ID" value="NZ_CP147250.1"/>
</dbReference>
<evidence type="ECO:0000313" key="3">
    <source>
        <dbReference type="Proteomes" id="UP000664360"/>
    </source>
</evidence>
<name>A0ABZ2SYK9_9ENTE</name>
<keyword evidence="3" id="KW-1185">Reference proteome</keyword>
<protein>
    <recommendedName>
        <fullName evidence="1">Helicase Helix-turn-helix domain-containing protein</fullName>
    </recommendedName>
</protein>
<dbReference type="Pfam" id="PF14493">
    <property type="entry name" value="HTH_40"/>
    <property type="match status" value="1"/>
</dbReference>
<feature type="domain" description="Helicase Helix-turn-helix" evidence="1">
    <location>
        <begin position="242"/>
        <end position="325"/>
    </location>
</feature>
<evidence type="ECO:0000259" key="1">
    <source>
        <dbReference type="Pfam" id="PF14493"/>
    </source>
</evidence>
<dbReference type="EMBL" id="CP147250">
    <property type="protein sequence ID" value="WYJ80727.1"/>
    <property type="molecule type" value="Genomic_DNA"/>
</dbReference>
<reference evidence="2 3" key="1">
    <citation type="submission" date="2024-03" db="EMBL/GenBank/DDBJ databases">
        <title>The Genome Sequence of Enterococcus sp. DIV1094.</title>
        <authorList>
            <consortium name="The Broad Institute Genomics Platform"/>
            <consortium name="The Broad Institute Microbial Omics Core"/>
            <consortium name="The Broad Institute Genomic Center for Infectious Diseases"/>
            <person name="Earl A."/>
            <person name="Manson A."/>
            <person name="Gilmore M."/>
            <person name="Schwartman J."/>
            <person name="Shea T."/>
            <person name="Abouelleil A."/>
            <person name="Cao P."/>
            <person name="Chapman S."/>
            <person name="Cusick C."/>
            <person name="Young S."/>
            <person name="Neafsey D."/>
            <person name="Nusbaum C."/>
            <person name="Birren B."/>
        </authorList>
    </citation>
    <scope>NUCLEOTIDE SEQUENCE [LARGE SCALE GENOMIC DNA]</scope>
    <source>
        <strain evidence="2 3">DIV1094</strain>
    </source>
</reference>
<accession>A0ABZ2SYK9</accession>
<dbReference type="Proteomes" id="UP000664360">
    <property type="component" value="Chromosome"/>
</dbReference>
<gene>
    <name evidence="2" type="ORF">DOK79_002310</name>
</gene>
<organism evidence="2 3">
    <name type="scientific">Candidatus Enterococcus mangumiae</name>
    <dbReference type="NCBI Taxonomy" id="2230878"/>
    <lineage>
        <taxon>Bacteria</taxon>
        <taxon>Bacillati</taxon>
        <taxon>Bacillota</taxon>
        <taxon>Bacilli</taxon>
        <taxon>Lactobacillales</taxon>
        <taxon>Enterococcaceae</taxon>
        <taxon>Enterococcus</taxon>
    </lineage>
</organism>
<proteinExistence type="predicted"/>
<dbReference type="InterPro" id="IPR029491">
    <property type="entry name" value="Helicase_HTH"/>
</dbReference>